<protein>
    <submittedName>
        <fullName evidence="3">DUF4190 domain-containing protein</fullName>
    </submittedName>
</protein>
<evidence type="ECO:0000259" key="2">
    <source>
        <dbReference type="Pfam" id="PF13828"/>
    </source>
</evidence>
<dbReference type="EMBL" id="JBHSPB010000007">
    <property type="protein sequence ID" value="MFC5721111.1"/>
    <property type="molecule type" value="Genomic_DNA"/>
</dbReference>
<keyword evidence="1" id="KW-0472">Membrane</keyword>
<keyword evidence="1" id="KW-1133">Transmembrane helix</keyword>
<dbReference type="Pfam" id="PF13828">
    <property type="entry name" value="DUF4190"/>
    <property type="match status" value="1"/>
</dbReference>
<organism evidence="3 4">
    <name type="scientific">Streptomyces gamaensis</name>
    <dbReference type="NCBI Taxonomy" id="1763542"/>
    <lineage>
        <taxon>Bacteria</taxon>
        <taxon>Bacillati</taxon>
        <taxon>Actinomycetota</taxon>
        <taxon>Actinomycetes</taxon>
        <taxon>Kitasatosporales</taxon>
        <taxon>Streptomycetaceae</taxon>
        <taxon>Streptomyces</taxon>
    </lineage>
</organism>
<accession>A0ABW0Z0E4</accession>
<evidence type="ECO:0000256" key="1">
    <source>
        <dbReference type="SAM" id="Phobius"/>
    </source>
</evidence>
<keyword evidence="4" id="KW-1185">Reference proteome</keyword>
<gene>
    <name evidence="3" type="ORF">ACFP1Z_13120</name>
</gene>
<dbReference type="RefSeq" id="WP_390316347.1">
    <property type="nucleotide sequence ID" value="NZ_JBHSPB010000007.1"/>
</dbReference>
<sequence>MSDHGQNPYGQNAPQQLPQYPGYGHPYAAAYGGPVPVPPRNGMGTAGLVCGIVGLVLSFMWPFWFFAFVLAVLAIVFGAVGRSRAKKGQATNRGVATSGLVLGIVAVVLLFAWIGLVAAGVGMSA</sequence>
<feature type="transmembrane region" description="Helical" evidence="1">
    <location>
        <begin position="46"/>
        <end position="79"/>
    </location>
</feature>
<reference evidence="4" key="1">
    <citation type="journal article" date="2019" name="Int. J. Syst. Evol. Microbiol.">
        <title>The Global Catalogue of Microorganisms (GCM) 10K type strain sequencing project: providing services to taxonomists for standard genome sequencing and annotation.</title>
        <authorList>
            <consortium name="The Broad Institute Genomics Platform"/>
            <consortium name="The Broad Institute Genome Sequencing Center for Infectious Disease"/>
            <person name="Wu L."/>
            <person name="Ma J."/>
        </authorList>
    </citation>
    <scope>NUCLEOTIDE SEQUENCE [LARGE SCALE GENOMIC DNA]</scope>
    <source>
        <strain evidence="4">CGMCC 4.7304</strain>
    </source>
</reference>
<dbReference type="InterPro" id="IPR025241">
    <property type="entry name" value="DUF4190"/>
</dbReference>
<evidence type="ECO:0000313" key="4">
    <source>
        <dbReference type="Proteomes" id="UP001596083"/>
    </source>
</evidence>
<dbReference type="Proteomes" id="UP001596083">
    <property type="component" value="Unassembled WGS sequence"/>
</dbReference>
<feature type="transmembrane region" description="Helical" evidence="1">
    <location>
        <begin position="100"/>
        <end position="123"/>
    </location>
</feature>
<evidence type="ECO:0000313" key="3">
    <source>
        <dbReference type="EMBL" id="MFC5721111.1"/>
    </source>
</evidence>
<name>A0ABW0Z0E4_9ACTN</name>
<comment type="caution">
    <text evidence="3">The sequence shown here is derived from an EMBL/GenBank/DDBJ whole genome shotgun (WGS) entry which is preliminary data.</text>
</comment>
<proteinExistence type="predicted"/>
<keyword evidence="1" id="KW-0812">Transmembrane</keyword>
<feature type="domain" description="DUF4190" evidence="2">
    <location>
        <begin position="43"/>
        <end position="111"/>
    </location>
</feature>